<dbReference type="AlphaFoldDB" id="C4J2J1"/>
<name>C4J2J1_MAIZE</name>
<dbReference type="EMBL" id="BT085038">
    <property type="protein sequence ID" value="ACR35391.1"/>
    <property type="molecule type" value="mRNA"/>
</dbReference>
<proteinExistence type="evidence at transcript level"/>
<reference evidence="1" key="1">
    <citation type="journal article" date="2009" name="PLoS Genet.">
        <title>Sequencing, mapping, and analysis of 27,455 maize full-length cDNAs.</title>
        <authorList>
            <person name="Soderlund C."/>
            <person name="Descour A."/>
            <person name="Kudrna D."/>
            <person name="Bomhoff M."/>
            <person name="Boyd L."/>
            <person name="Currie J."/>
            <person name="Angelova A."/>
            <person name="Collura K."/>
            <person name="Wissotski M."/>
            <person name="Ashley E."/>
            <person name="Morrow D."/>
            <person name="Fernandes J."/>
            <person name="Walbot V."/>
            <person name="Yu Y."/>
        </authorList>
    </citation>
    <scope>NUCLEOTIDE SEQUENCE</scope>
    <source>
        <strain evidence="1">B73</strain>
    </source>
</reference>
<accession>C4J2J1</accession>
<reference evidence="1" key="2">
    <citation type="submission" date="2012-06" db="EMBL/GenBank/DDBJ databases">
        <authorList>
            <person name="Yu Y."/>
            <person name="Currie J."/>
            <person name="Lomeli R."/>
            <person name="Angelova A."/>
            <person name="Collura K."/>
            <person name="Wissotski M."/>
            <person name="Campos D."/>
            <person name="Kudrna D."/>
            <person name="Golser W."/>
            <person name="Ashely E."/>
            <person name="Descour A."/>
            <person name="Fernandes J."/>
            <person name="Soderlund C."/>
            <person name="Walbot V."/>
        </authorList>
    </citation>
    <scope>NUCLEOTIDE SEQUENCE</scope>
    <source>
        <strain evidence="1">B73</strain>
    </source>
</reference>
<sequence length="69" mass="7650">MLLQQSTYVTNTATTCEYLDMSYKSSEPLLINRSTLASTGSIRQLKVMSKSYSTKQILNPASLTALVEQ</sequence>
<protein>
    <submittedName>
        <fullName evidence="1">Uncharacterized protein</fullName>
    </submittedName>
</protein>
<organism evidence="1">
    <name type="scientific">Zea mays</name>
    <name type="common">Maize</name>
    <dbReference type="NCBI Taxonomy" id="4577"/>
    <lineage>
        <taxon>Eukaryota</taxon>
        <taxon>Viridiplantae</taxon>
        <taxon>Streptophyta</taxon>
        <taxon>Embryophyta</taxon>
        <taxon>Tracheophyta</taxon>
        <taxon>Spermatophyta</taxon>
        <taxon>Magnoliopsida</taxon>
        <taxon>Liliopsida</taxon>
        <taxon>Poales</taxon>
        <taxon>Poaceae</taxon>
        <taxon>PACMAD clade</taxon>
        <taxon>Panicoideae</taxon>
        <taxon>Andropogonodae</taxon>
        <taxon>Andropogoneae</taxon>
        <taxon>Tripsacinae</taxon>
        <taxon>Zea</taxon>
    </lineage>
</organism>
<evidence type="ECO:0000313" key="1">
    <source>
        <dbReference type="EMBL" id="ACR35391.1"/>
    </source>
</evidence>